<reference evidence="4 5" key="1">
    <citation type="submission" date="2020-08" db="EMBL/GenBank/DDBJ databases">
        <title>Novel species isolated from subtropical streams in China.</title>
        <authorList>
            <person name="Lu H."/>
        </authorList>
    </citation>
    <scope>NUCLEOTIDE SEQUENCE [LARGE SCALE GENOMIC DNA]</scope>
    <source>
        <strain evidence="4 5">NL8W</strain>
    </source>
</reference>
<gene>
    <name evidence="4" type="ORF">H8L47_01890</name>
</gene>
<evidence type="ECO:0000313" key="5">
    <source>
        <dbReference type="Proteomes" id="UP000646911"/>
    </source>
</evidence>
<keyword evidence="2" id="KW-0378">Hydrolase</keyword>
<protein>
    <submittedName>
        <fullName evidence="4">Acyl-CoA thioesterase</fullName>
    </submittedName>
</protein>
<dbReference type="InterPro" id="IPR050563">
    <property type="entry name" value="4-hydroxybenzoyl-CoA_TE"/>
</dbReference>
<comment type="caution">
    <text evidence="4">The sequence shown here is derived from an EMBL/GenBank/DDBJ whole genome shotgun (WGS) entry which is preliminary data.</text>
</comment>
<keyword evidence="5" id="KW-1185">Reference proteome</keyword>
<evidence type="ECO:0000256" key="1">
    <source>
        <dbReference type="ARBA" id="ARBA00005953"/>
    </source>
</evidence>
<proteinExistence type="inferred from homology"/>
<dbReference type="InterPro" id="IPR006684">
    <property type="entry name" value="YbgC/YbaW"/>
</dbReference>
<dbReference type="NCBIfam" id="TIGR00051">
    <property type="entry name" value="YbgC/FadM family acyl-CoA thioesterase"/>
    <property type="match status" value="1"/>
</dbReference>
<dbReference type="Pfam" id="PF03061">
    <property type="entry name" value="4HBT"/>
    <property type="match status" value="1"/>
</dbReference>
<dbReference type="SUPFAM" id="SSF54637">
    <property type="entry name" value="Thioesterase/thiol ester dehydrase-isomerase"/>
    <property type="match status" value="1"/>
</dbReference>
<dbReference type="InterPro" id="IPR006683">
    <property type="entry name" value="Thioestr_dom"/>
</dbReference>
<dbReference type="InterPro" id="IPR029069">
    <property type="entry name" value="HotDog_dom_sf"/>
</dbReference>
<organism evidence="4 5">
    <name type="scientific">Undibacterium umbellatum</name>
    <dbReference type="NCBI Taxonomy" id="2762300"/>
    <lineage>
        <taxon>Bacteria</taxon>
        <taxon>Pseudomonadati</taxon>
        <taxon>Pseudomonadota</taxon>
        <taxon>Betaproteobacteria</taxon>
        <taxon>Burkholderiales</taxon>
        <taxon>Oxalobacteraceae</taxon>
        <taxon>Undibacterium</taxon>
    </lineage>
</organism>
<evidence type="ECO:0000313" key="4">
    <source>
        <dbReference type="EMBL" id="MBC3906312.1"/>
    </source>
</evidence>
<dbReference type="PIRSF" id="PIRSF003230">
    <property type="entry name" value="YbgC"/>
    <property type="match status" value="1"/>
</dbReference>
<dbReference type="CDD" id="cd00586">
    <property type="entry name" value="4HBT"/>
    <property type="match status" value="1"/>
</dbReference>
<dbReference type="PANTHER" id="PTHR31793:SF27">
    <property type="entry name" value="NOVEL THIOESTERASE SUPERFAMILY DOMAIN AND SAPOSIN A-TYPE DOMAIN CONTAINING PROTEIN (0610012H03RIK)"/>
    <property type="match status" value="1"/>
</dbReference>
<dbReference type="PANTHER" id="PTHR31793">
    <property type="entry name" value="4-HYDROXYBENZOYL-COA THIOESTERASE FAMILY MEMBER"/>
    <property type="match status" value="1"/>
</dbReference>
<dbReference type="Gene3D" id="3.10.129.10">
    <property type="entry name" value="Hotdog Thioesterase"/>
    <property type="match status" value="1"/>
</dbReference>
<dbReference type="RefSeq" id="WP_186951539.1">
    <property type="nucleotide sequence ID" value="NZ_JACOFX010000001.1"/>
</dbReference>
<dbReference type="Proteomes" id="UP000646911">
    <property type="component" value="Unassembled WGS sequence"/>
</dbReference>
<sequence>MAKADFAFFHRLRVRWSEVDMQAIVFNGNYLNYFDVAFTEYWRAIGLPNVIAQAAEGKELFARKSTVEYMAPARFDDELDVGVRCASLGRSSLQFVLEIYLGENHLISGELVYVYADTEKRKAVAVTDEWREIISSYETHAPVDIRP</sequence>
<evidence type="ECO:0000256" key="2">
    <source>
        <dbReference type="ARBA" id="ARBA00022801"/>
    </source>
</evidence>
<evidence type="ECO:0000259" key="3">
    <source>
        <dbReference type="Pfam" id="PF03061"/>
    </source>
</evidence>
<dbReference type="EMBL" id="JACOFX010000001">
    <property type="protein sequence ID" value="MBC3906312.1"/>
    <property type="molecule type" value="Genomic_DNA"/>
</dbReference>
<accession>A0ABR6Z3J8</accession>
<name>A0ABR6Z3J8_9BURK</name>
<comment type="similarity">
    <text evidence="1">Belongs to the 4-hydroxybenzoyl-CoA thioesterase family.</text>
</comment>
<feature type="domain" description="Thioesterase" evidence="3">
    <location>
        <begin position="24"/>
        <end position="106"/>
    </location>
</feature>